<feature type="transmembrane region" description="Helical" evidence="1">
    <location>
        <begin position="172"/>
        <end position="193"/>
    </location>
</feature>
<keyword evidence="3" id="KW-1185">Reference proteome</keyword>
<evidence type="ECO:0000313" key="2">
    <source>
        <dbReference type="EMBL" id="GCE04111.1"/>
    </source>
</evidence>
<feature type="transmembrane region" description="Helical" evidence="1">
    <location>
        <begin position="52"/>
        <end position="69"/>
    </location>
</feature>
<feature type="transmembrane region" description="Helical" evidence="1">
    <location>
        <begin position="205"/>
        <end position="229"/>
    </location>
</feature>
<dbReference type="Proteomes" id="UP000287224">
    <property type="component" value="Unassembled WGS sequence"/>
</dbReference>
<dbReference type="PANTHER" id="PTHR37305:SF1">
    <property type="entry name" value="MEMBRANE PROTEIN"/>
    <property type="match status" value="1"/>
</dbReference>
<keyword evidence="1" id="KW-1133">Transmembrane helix</keyword>
<gene>
    <name evidence="2" type="ORF">KDAU_14400</name>
</gene>
<reference evidence="3" key="1">
    <citation type="submission" date="2018-12" db="EMBL/GenBank/DDBJ databases">
        <title>Tengunoibacter tsumagoiensis gen. nov., sp. nov., Dictyobacter kobayashii sp. nov., D. alpinus sp. nov., and D. joshuensis sp. nov. and description of Dictyobacteraceae fam. nov. within the order Ktedonobacterales isolated from Tengu-no-mugimeshi.</title>
        <authorList>
            <person name="Wang C.M."/>
            <person name="Zheng Y."/>
            <person name="Sakai Y."/>
            <person name="Toyoda A."/>
            <person name="Minakuchi Y."/>
            <person name="Abe K."/>
            <person name="Yokota A."/>
            <person name="Yabe S."/>
        </authorList>
    </citation>
    <scope>NUCLEOTIDE SEQUENCE [LARGE SCALE GENOMIC DNA]</scope>
    <source>
        <strain evidence="3">S-27</strain>
    </source>
</reference>
<keyword evidence="1" id="KW-0472">Membrane</keyword>
<organism evidence="2 3">
    <name type="scientific">Dictyobacter aurantiacus</name>
    <dbReference type="NCBI Taxonomy" id="1936993"/>
    <lineage>
        <taxon>Bacteria</taxon>
        <taxon>Bacillati</taxon>
        <taxon>Chloroflexota</taxon>
        <taxon>Ktedonobacteria</taxon>
        <taxon>Ktedonobacterales</taxon>
        <taxon>Dictyobacteraceae</taxon>
        <taxon>Dictyobacter</taxon>
    </lineage>
</organism>
<feature type="transmembrane region" description="Helical" evidence="1">
    <location>
        <begin position="130"/>
        <end position="152"/>
    </location>
</feature>
<feature type="transmembrane region" description="Helical" evidence="1">
    <location>
        <begin position="276"/>
        <end position="295"/>
    </location>
</feature>
<proteinExistence type="predicted"/>
<dbReference type="EMBL" id="BIFQ01000001">
    <property type="protein sequence ID" value="GCE04111.1"/>
    <property type="molecule type" value="Genomic_DNA"/>
</dbReference>
<dbReference type="Pfam" id="PF12730">
    <property type="entry name" value="ABC2_membrane_4"/>
    <property type="match status" value="1"/>
</dbReference>
<keyword evidence="1" id="KW-0812">Transmembrane</keyword>
<evidence type="ECO:0000313" key="3">
    <source>
        <dbReference type="Proteomes" id="UP000287224"/>
    </source>
</evidence>
<dbReference type="PANTHER" id="PTHR37305">
    <property type="entry name" value="INTEGRAL MEMBRANE PROTEIN-RELATED"/>
    <property type="match status" value="1"/>
</dbReference>
<accession>A0A401ZB29</accession>
<name>A0A401ZB29_9CHLR</name>
<protein>
    <submittedName>
        <fullName evidence="2">Uncharacterized protein</fullName>
    </submittedName>
</protein>
<sequence length="302" mass="33036">MNNQIEAAIDQPIPAPARSEHVIMGNQHFMSVLGRSIAGELYKIRRRAMSKVLSTIAIVTVVLALLFTNSTSSRLFPNMIDTTISVANFIGTILFIILAGTIVGGEYSVGSIRLMLTRGPTRLQFLLAKLGTMLVCICITFISLMIVGIITWMLLNLPAGRNIDWSFLNANWLLHTTLYFLATLLSVFTYCVLAISLSTWGKATAAGVTGVLIWWFLEGGISSLFTILGGQMQNAFGTFFAAIPDYFIGNALMALRTNQQNYLLGEATGSINDLHAGIVIIVYLALFGGITWWALKTRDITN</sequence>
<dbReference type="RefSeq" id="WP_160145699.1">
    <property type="nucleotide sequence ID" value="NZ_BIFQ01000001.1"/>
</dbReference>
<dbReference type="AlphaFoldDB" id="A0A401ZB29"/>
<evidence type="ECO:0000256" key="1">
    <source>
        <dbReference type="SAM" id="Phobius"/>
    </source>
</evidence>
<comment type="caution">
    <text evidence="2">The sequence shown here is derived from an EMBL/GenBank/DDBJ whole genome shotgun (WGS) entry which is preliminary data.</text>
</comment>
<feature type="transmembrane region" description="Helical" evidence="1">
    <location>
        <begin position="89"/>
        <end position="109"/>
    </location>
</feature>
<dbReference type="OrthoDB" id="157738at2"/>